<dbReference type="SUPFAM" id="SSF54452">
    <property type="entry name" value="MHC antigen-recognition domain"/>
    <property type="match status" value="1"/>
</dbReference>
<dbReference type="Pfam" id="PF07654">
    <property type="entry name" value="C1-set"/>
    <property type="match status" value="1"/>
</dbReference>
<keyword evidence="3" id="KW-1133">Transmembrane helix</keyword>
<reference evidence="5" key="2">
    <citation type="submission" date="2025-08" db="UniProtKB">
        <authorList>
            <consortium name="Ensembl"/>
        </authorList>
    </citation>
    <scope>IDENTIFICATION</scope>
</reference>
<keyword evidence="6" id="KW-1185">Reference proteome</keyword>
<proteinExistence type="predicted"/>
<dbReference type="PANTHER" id="PTHR16675:SF160">
    <property type="entry name" value="T-CELL SURFACE GLYCOPROTEIN CD1A"/>
    <property type="match status" value="1"/>
</dbReference>
<accession>H9H1M1</accession>
<feature type="transmembrane region" description="Helical" evidence="3">
    <location>
        <begin position="371"/>
        <end position="392"/>
    </location>
</feature>
<dbReference type="Ensembl" id="ENSMGAT00000010767.3">
    <property type="protein sequence ID" value="ENSMGAP00000009926.3"/>
    <property type="gene ID" value="ENSMGAG00000009608.3"/>
</dbReference>
<feature type="region of interest" description="Disordered" evidence="2">
    <location>
        <begin position="400"/>
        <end position="449"/>
    </location>
</feature>
<keyword evidence="1" id="KW-0325">Glycoprotein</keyword>
<dbReference type="PROSITE" id="PS00290">
    <property type="entry name" value="IG_MHC"/>
    <property type="match status" value="1"/>
</dbReference>
<dbReference type="Pfam" id="PF16497">
    <property type="entry name" value="MHC_I_3"/>
    <property type="match status" value="1"/>
</dbReference>
<evidence type="ECO:0000256" key="3">
    <source>
        <dbReference type="SAM" id="Phobius"/>
    </source>
</evidence>
<dbReference type="InterPro" id="IPR036179">
    <property type="entry name" value="Ig-like_dom_sf"/>
</dbReference>
<evidence type="ECO:0000259" key="4">
    <source>
        <dbReference type="PROSITE" id="PS50835"/>
    </source>
</evidence>
<dbReference type="InterPro" id="IPR003597">
    <property type="entry name" value="Ig_C1-set"/>
</dbReference>
<feature type="domain" description="Ig-like" evidence="4">
    <location>
        <begin position="270"/>
        <end position="352"/>
    </location>
</feature>
<dbReference type="GO" id="GO:0030884">
    <property type="term" value="F:exogenous lipid antigen binding"/>
    <property type="evidence" value="ECO:0007669"/>
    <property type="project" value="TreeGrafter"/>
</dbReference>
<dbReference type="Gene3D" id="3.30.500.10">
    <property type="entry name" value="MHC class I-like antigen recognition-like"/>
    <property type="match status" value="1"/>
</dbReference>
<reference evidence="5" key="3">
    <citation type="submission" date="2025-09" db="UniProtKB">
        <authorList>
            <consortium name="Ensembl"/>
        </authorList>
    </citation>
    <scope>IDENTIFICATION</scope>
</reference>
<sequence>MGQKESFQIHSLNTSAQLPAEGISGTSPKPKHRAYWLLWPPSATSKARADLRSERPLHPAASVWSCAADTMQPHAILLLFFFFPGTWAEPEGSHMLKLLHFATFQNSTSVLVGGVGLLGDVEMGSLDSRTGNIHYYLPWMRPSLPKGDWEVIESSIKSYVRDFSKLVQMYATVPYPFVFQTSVGCELYSNETIRTFFDIAYNGQIFLRFRLDTGTWDQMQHNQLAAIAEHLMVNASTLNEVIQVLLGDTCVEVLRIFIQAGKADLERQVPPIAVVFARTAGPAQLLLVCRVTSFYPRPITVTWLRDGKELPPSPALSTGTVLPNADLTYQLRSTLAGCPPGDGHSYACRVQHRSLGDRSLLVPWDDSKRGLSAGLGAVLLLAAAAVAAVLVWRYRKRQRSDGERGVPLEEHRSTAQDGTAAGQYGGCDQGTPATPTSGAGSAEQHRALL</sequence>
<keyword evidence="3" id="KW-0812">Transmembrane</keyword>
<dbReference type="InterPro" id="IPR050208">
    <property type="entry name" value="MHC_class-I_related"/>
</dbReference>
<dbReference type="GO" id="GO:0071723">
    <property type="term" value="F:lipopeptide binding"/>
    <property type="evidence" value="ECO:0007669"/>
    <property type="project" value="TreeGrafter"/>
</dbReference>
<feature type="compositionally biased region" description="Basic and acidic residues" evidence="2">
    <location>
        <begin position="400"/>
        <end position="414"/>
    </location>
</feature>
<name>H9H1M1_MELGA</name>
<dbReference type="InterPro" id="IPR011162">
    <property type="entry name" value="MHC_I/II-like_Ag-recog"/>
</dbReference>
<organism evidence="5 6">
    <name type="scientific">Meleagris gallopavo</name>
    <name type="common">Wild turkey</name>
    <dbReference type="NCBI Taxonomy" id="9103"/>
    <lineage>
        <taxon>Eukaryota</taxon>
        <taxon>Metazoa</taxon>
        <taxon>Chordata</taxon>
        <taxon>Craniata</taxon>
        <taxon>Vertebrata</taxon>
        <taxon>Euteleostomi</taxon>
        <taxon>Archelosauria</taxon>
        <taxon>Archosauria</taxon>
        <taxon>Dinosauria</taxon>
        <taxon>Saurischia</taxon>
        <taxon>Theropoda</taxon>
        <taxon>Coelurosauria</taxon>
        <taxon>Aves</taxon>
        <taxon>Neognathae</taxon>
        <taxon>Galloanserae</taxon>
        <taxon>Galliformes</taxon>
        <taxon>Phasianidae</taxon>
        <taxon>Meleagridinae</taxon>
        <taxon>Meleagris</taxon>
    </lineage>
</organism>
<dbReference type="GO" id="GO:0005615">
    <property type="term" value="C:extracellular space"/>
    <property type="evidence" value="ECO:0007669"/>
    <property type="project" value="TreeGrafter"/>
</dbReference>
<dbReference type="SMART" id="SM00407">
    <property type="entry name" value="IGc1"/>
    <property type="match status" value="1"/>
</dbReference>
<gene>
    <name evidence="5" type="primary">LOC100545461</name>
</gene>
<dbReference type="PANTHER" id="PTHR16675">
    <property type="entry name" value="MHC CLASS I-RELATED"/>
    <property type="match status" value="1"/>
</dbReference>
<evidence type="ECO:0000313" key="6">
    <source>
        <dbReference type="Proteomes" id="UP000001645"/>
    </source>
</evidence>
<evidence type="ECO:0000313" key="5">
    <source>
        <dbReference type="Ensembl" id="ENSMGAP00000009926.3"/>
    </source>
</evidence>
<dbReference type="InterPro" id="IPR003006">
    <property type="entry name" value="Ig/MHC_CS"/>
</dbReference>
<dbReference type="GO" id="GO:0030883">
    <property type="term" value="F:endogenous lipid antigen binding"/>
    <property type="evidence" value="ECO:0007669"/>
    <property type="project" value="TreeGrafter"/>
</dbReference>
<dbReference type="InParanoid" id="H9H1M1"/>
<dbReference type="GO" id="GO:0001916">
    <property type="term" value="P:positive regulation of T cell mediated cytotoxicity"/>
    <property type="evidence" value="ECO:0007669"/>
    <property type="project" value="TreeGrafter"/>
</dbReference>
<dbReference type="InterPro" id="IPR013783">
    <property type="entry name" value="Ig-like_fold"/>
</dbReference>
<dbReference type="Gene3D" id="2.60.40.10">
    <property type="entry name" value="Immunoglobulins"/>
    <property type="match status" value="1"/>
</dbReference>
<evidence type="ECO:0000256" key="2">
    <source>
        <dbReference type="SAM" id="MobiDB-lite"/>
    </source>
</evidence>
<dbReference type="FunFam" id="2.60.40.10:FF:003026">
    <property type="entry name" value="T-cell surface glycoprotein CD1A1 antigen"/>
    <property type="match status" value="1"/>
</dbReference>
<protein>
    <recommendedName>
        <fullName evidence="4">Ig-like domain-containing protein</fullName>
    </recommendedName>
</protein>
<dbReference type="Proteomes" id="UP000001645">
    <property type="component" value="Chromosome 18"/>
</dbReference>
<reference evidence="5 6" key="1">
    <citation type="journal article" date="2010" name="PLoS Biol.">
        <title>Multi-platform next-generation sequencing of the domestic turkey (Meleagris gallopavo): genome assembly and analysis.</title>
        <authorList>
            <person name="Dalloul R.A."/>
            <person name="Long J.A."/>
            <person name="Zimin A.V."/>
            <person name="Aslam L."/>
            <person name="Beal K."/>
            <person name="Blomberg L.A."/>
            <person name="Bouffard P."/>
            <person name="Burt D.W."/>
            <person name="Crasta O."/>
            <person name="Crooijmans R.P."/>
            <person name="Cooper K."/>
            <person name="Coulombe R.A."/>
            <person name="De S."/>
            <person name="Delany M.E."/>
            <person name="Dodgson J.B."/>
            <person name="Dong J.J."/>
            <person name="Evans C."/>
            <person name="Frederickson K.M."/>
            <person name="Flicek P."/>
            <person name="Florea L."/>
            <person name="Folkerts O."/>
            <person name="Groenen M.A."/>
            <person name="Harkins T.T."/>
            <person name="Herrero J."/>
            <person name="Hoffmann S."/>
            <person name="Megens H.J."/>
            <person name="Jiang A."/>
            <person name="de Jong P."/>
            <person name="Kaiser P."/>
            <person name="Kim H."/>
            <person name="Kim K.W."/>
            <person name="Kim S."/>
            <person name="Langenberger D."/>
            <person name="Lee M.K."/>
            <person name="Lee T."/>
            <person name="Mane S."/>
            <person name="Marcais G."/>
            <person name="Marz M."/>
            <person name="McElroy A.P."/>
            <person name="Modise T."/>
            <person name="Nefedov M."/>
            <person name="Notredame C."/>
            <person name="Paton I.R."/>
            <person name="Payne W.S."/>
            <person name="Pertea G."/>
            <person name="Prickett D."/>
            <person name="Puiu D."/>
            <person name="Qioa D."/>
            <person name="Raineri E."/>
            <person name="Ruffier M."/>
            <person name="Salzberg S.L."/>
            <person name="Schatz M.C."/>
            <person name="Scheuring C."/>
            <person name="Schmidt C.J."/>
            <person name="Schroeder S."/>
            <person name="Searle S.M."/>
            <person name="Smith E.J."/>
            <person name="Smith J."/>
            <person name="Sonstegard T.S."/>
            <person name="Stadler P.F."/>
            <person name="Tafer H."/>
            <person name="Tu Z.J."/>
            <person name="Van Tassell C.P."/>
            <person name="Vilella A.J."/>
            <person name="Williams K.P."/>
            <person name="Yorke J.A."/>
            <person name="Zhang L."/>
            <person name="Zhang H.B."/>
            <person name="Zhang X."/>
            <person name="Zhang Y."/>
            <person name="Reed K.M."/>
        </authorList>
    </citation>
    <scope>NUCLEOTIDE SEQUENCE [LARGE SCALE GENOMIC DNA]</scope>
</reference>
<dbReference type="PROSITE" id="PS50835">
    <property type="entry name" value="IG_LIKE"/>
    <property type="match status" value="1"/>
</dbReference>
<dbReference type="GO" id="GO:0048007">
    <property type="term" value="P:antigen processing and presentation, exogenous lipid antigen via MHC class Ib"/>
    <property type="evidence" value="ECO:0007669"/>
    <property type="project" value="TreeGrafter"/>
</dbReference>
<keyword evidence="3" id="KW-0472">Membrane</keyword>
<dbReference type="GO" id="GO:0009897">
    <property type="term" value="C:external side of plasma membrane"/>
    <property type="evidence" value="ECO:0007669"/>
    <property type="project" value="TreeGrafter"/>
</dbReference>
<evidence type="ECO:0000256" key="1">
    <source>
        <dbReference type="ARBA" id="ARBA00023180"/>
    </source>
</evidence>
<dbReference type="HOGENOM" id="CLU_047501_9_0_1"/>
<dbReference type="GO" id="GO:0006955">
    <property type="term" value="P:immune response"/>
    <property type="evidence" value="ECO:0007669"/>
    <property type="project" value="TreeGrafter"/>
</dbReference>
<dbReference type="GeneTree" id="ENSGT01120000271825"/>
<dbReference type="InterPro" id="IPR037055">
    <property type="entry name" value="MHC_I-like_Ag-recog_sf"/>
</dbReference>
<dbReference type="AlphaFoldDB" id="H9H1M1"/>
<dbReference type="InterPro" id="IPR011161">
    <property type="entry name" value="MHC_I-like_Ag-recog"/>
</dbReference>
<dbReference type="SUPFAM" id="SSF48726">
    <property type="entry name" value="Immunoglobulin"/>
    <property type="match status" value="1"/>
</dbReference>
<dbReference type="Bgee" id="ENSMGAG00000009608">
    <property type="expression patterns" value="Expressed in spleen and 15 other cell types or tissues"/>
</dbReference>
<dbReference type="InterPro" id="IPR007110">
    <property type="entry name" value="Ig-like_dom"/>
</dbReference>
<dbReference type="GO" id="GO:0048006">
    <property type="term" value="P:antigen processing and presentation, endogenous lipid antigen via MHC class Ib"/>
    <property type="evidence" value="ECO:0007669"/>
    <property type="project" value="TreeGrafter"/>
</dbReference>